<keyword evidence="5" id="KW-0732">Signal</keyword>
<dbReference type="Pfam" id="PF00112">
    <property type="entry name" value="Peptidase_C1"/>
    <property type="match status" value="1"/>
</dbReference>
<evidence type="ECO:0000256" key="2">
    <source>
        <dbReference type="ARBA" id="ARBA00008455"/>
    </source>
</evidence>
<comment type="similarity">
    <text evidence="2">Belongs to the peptidase C1 family.</text>
</comment>
<dbReference type="EC" id="3.4.18.1" evidence="3"/>
<name>A0A812DRI8_ACAPH</name>
<evidence type="ECO:0000256" key="10">
    <source>
        <dbReference type="ARBA" id="ARBA00023180"/>
    </source>
</evidence>
<evidence type="ECO:0000256" key="3">
    <source>
        <dbReference type="ARBA" id="ARBA00012516"/>
    </source>
</evidence>
<dbReference type="Gene3D" id="3.90.70.10">
    <property type="entry name" value="Cysteine proteinases"/>
    <property type="match status" value="1"/>
</dbReference>
<accession>A0A812DRI8</accession>
<keyword evidence="7" id="KW-0788">Thiol protease</keyword>
<keyword evidence="12" id="KW-0121">Carboxypeptidase</keyword>
<dbReference type="EMBL" id="CAHIKZ030004089">
    <property type="protein sequence ID" value="CAE1306992.1"/>
    <property type="molecule type" value="Genomic_DNA"/>
</dbReference>
<keyword evidence="13" id="KW-1185">Reference proteome</keyword>
<evidence type="ECO:0000313" key="12">
    <source>
        <dbReference type="EMBL" id="CAE1306992.1"/>
    </source>
</evidence>
<keyword evidence="4" id="KW-0645">Protease</keyword>
<evidence type="ECO:0000259" key="11">
    <source>
        <dbReference type="SMART" id="SM00645"/>
    </source>
</evidence>
<dbReference type="Proteomes" id="UP000597762">
    <property type="component" value="Unassembled WGS sequence"/>
</dbReference>
<reference evidence="12" key="1">
    <citation type="submission" date="2021-01" db="EMBL/GenBank/DDBJ databases">
        <authorList>
            <person name="Li R."/>
            <person name="Bekaert M."/>
        </authorList>
    </citation>
    <scope>NUCLEOTIDE SEQUENCE</scope>
    <source>
        <strain evidence="12">Farmed</strain>
    </source>
</reference>
<evidence type="ECO:0000256" key="9">
    <source>
        <dbReference type="ARBA" id="ARBA00023157"/>
    </source>
</evidence>
<sequence length="248" mass="28723">MKITFLFFFLRTSFPNQRYFHRLINRPHEYLDPKYLPKEWDWRNVDGINYASTTRNQHIPQYCGSCWAMGSTSAIADRINILRKGAWPTAYLSVQEVIDCSDAGSCEGGDDLGVYRHGHKHGLTDETCNNYQAKNQNCKKMNQCGTCYTFGECSPIKNYTIWKIGDFGRISGRVKMMAEIYKKGPISCAMKVTDKFEKYRGGIYHEYSHLPYGENGWFRIVTSTYKNDTYNYNLFIEKTCGYGDPIIP</sequence>
<evidence type="ECO:0000256" key="5">
    <source>
        <dbReference type="ARBA" id="ARBA00022729"/>
    </source>
</evidence>
<keyword evidence="8" id="KW-0865">Zymogen</keyword>
<keyword evidence="6 12" id="KW-0378">Hydrolase</keyword>
<comment type="catalytic activity">
    <reaction evidence="1">
        <text>Release of C-terminal amino acid residues with broad specificity, but lacks action on C-terminal proline. Shows weak endopeptidase activity.</text>
        <dbReference type="EC" id="3.4.18.1"/>
    </reaction>
</comment>
<dbReference type="InterPro" id="IPR000668">
    <property type="entry name" value="Peptidase_C1A_C"/>
</dbReference>
<gene>
    <name evidence="12" type="ORF">SPHA_59100</name>
</gene>
<evidence type="ECO:0000256" key="4">
    <source>
        <dbReference type="ARBA" id="ARBA00022670"/>
    </source>
</evidence>
<evidence type="ECO:0000256" key="6">
    <source>
        <dbReference type="ARBA" id="ARBA00022801"/>
    </source>
</evidence>
<proteinExistence type="inferred from homology"/>
<dbReference type="GO" id="GO:0006508">
    <property type="term" value="P:proteolysis"/>
    <property type="evidence" value="ECO:0007669"/>
    <property type="project" value="UniProtKB-KW"/>
</dbReference>
<protein>
    <recommendedName>
        <fullName evidence="3">cathepsin X</fullName>
        <ecNumber evidence="3">3.4.18.1</ecNumber>
    </recommendedName>
</protein>
<dbReference type="OrthoDB" id="190265at2759"/>
<dbReference type="InterPro" id="IPR038765">
    <property type="entry name" value="Papain-like_cys_pep_sf"/>
</dbReference>
<dbReference type="FunFam" id="3.90.70.10:FF:000060">
    <property type="entry name" value="Cathepsin Z"/>
    <property type="match status" value="1"/>
</dbReference>
<organism evidence="12 13">
    <name type="scientific">Acanthosepion pharaonis</name>
    <name type="common">Pharaoh cuttlefish</name>
    <name type="synonym">Sepia pharaonis</name>
    <dbReference type="NCBI Taxonomy" id="158019"/>
    <lineage>
        <taxon>Eukaryota</taxon>
        <taxon>Metazoa</taxon>
        <taxon>Spiralia</taxon>
        <taxon>Lophotrochozoa</taxon>
        <taxon>Mollusca</taxon>
        <taxon>Cephalopoda</taxon>
        <taxon>Coleoidea</taxon>
        <taxon>Decapodiformes</taxon>
        <taxon>Sepiida</taxon>
        <taxon>Sepiina</taxon>
        <taxon>Sepiidae</taxon>
        <taxon>Acanthosepion</taxon>
    </lineage>
</organism>
<evidence type="ECO:0000256" key="8">
    <source>
        <dbReference type="ARBA" id="ARBA00023145"/>
    </source>
</evidence>
<feature type="domain" description="Peptidase C1A papain C-terminal" evidence="11">
    <location>
        <begin position="36"/>
        <end position="244"/>
    </location>
</feature>
<comment type="caution">
    <text evidence="12">The sequence shown here is derived from an EMBL/GenBank/DDBJ whole genome shotgun (WGS) entry which is preliminary data.</text>
</comment>
<dbReference type="GO" id="GO:0016807">
    <property type="term" value="F:cysteine-type carboxypeptidase activity"/>
    <property type="evidence" value="ECO:0007669"/>
    <property type="project" value="UniProtKB-EC"/>
</dbReference>
<dbReference type="AlphaFoldDB" id="A0A812DRI8"/>
<keyword evidence="9" id="KW-1015">Disulfide bond</keyword>
<dbReference type="SMART" id="SM00645">
    <property type="entry name" value="Pept_C1"/>
    <property type="match status" value="1"/>
</dbReference>
<evidence type="ECO:0000256" key="1">
    <source>
        <dbReference type="ARBA" id="ARBA00001594"/>
    </source>
</evidence>
<dbReference type="SUPFAM" id="SSF54001">
    <property type="entry name" value="Cysteine proteinases"/>
    <property type="match status" value="1"/>
</dbReference>
<keyword evidence="10" id="KW-0325">Glycoprotein</keyword>
<evidence type="ECO:0000313" key="13">
    <source>
        <dbReference type="Proteomes" id="UP000597762"/>
    </source>
</evidence>
<dbReference type="PANTHER" id="PTHR12411">
    <property type="entry name" value="CYSTEINE PROTEASE FAMILY C1-RELATED"/>
    <property type="match status" value="1"/>
</dbReference>
<evidence type="ECO:0000256" key="7">
    <source>
        <dbReference type="ARBA" id="ARBA00022807"/>
    </source>
</evidence>
<dbReference type="InterPro" id="IPR013128">
    <property type="entry name" value="Peptidase_C1A"/>
</dbReference>